<dbReference type="STRING" id="5643.A0A060SRE2"/>
<dbReference type="PROSITE" id="PS50850">
    <property type="entry name" value="MFS"/>
    <property type="match status" value="1"/>
</dbReference>
<proteinExistence type="predicted"/>
<keyword evidence="8" id="KW-1185">Reference proteome</keyword>
<evidence type="ECO:0000313" key="7">
    <source>
        <dbReference type="EMBL" id="CDO76935.1"/>
    </source>
</evidence>
<reference evidence="7" key="1">
    <citation type="submission" date="2014-01" db="EMBL/GenBank/DDBJ databases">
        <title>The genome of the white-rot fungus Pycnoporus cinnabarinus: a basidiomycete model with a versatile arsenal for lignocellulosic biomass breakdown.</title>
        <authorList>
            <person name="Levasseur A."/>
            <person name="Lomascolo A."/>
            <person name="Ruiz-Duenas F.J."/>
            <person name="Uzan E."/>
            <person name="Piumi F."/>
            <person name="Kues U."/>
            <person name="Ram A.F.J."/>
            <person name="Murat C."/>
            <person name="Haon M."/>
            <person name="Benoit I."/>
            <person name="Arfi Y."/>
            <person name="Chevret D."/>
            <person name="Drula E."/>
            <person name="Kwon M.J."/>
            <person name="Gouret P."/>
            <person name="Lesage-Meessen L."/>
            <person name="Lombard V."/>
            <person name="Mariette J."/>
            <person name="Noirot C."/>
            <person name="Park J."/>
            <person name="Patyshakuliyeva A."/>
            <person name="Wieneger R.A.B."/>
            <person name="Wosten H.A.B."/>
            <person name="Martin F."/>
            <person name="Coutinho P.M."/>
            <person name="de Vries R."/>
            <person name="Martinez A.T."/>
            <person name="Klopp C."/>
            <person name="Pontarotti P."/>
            <person name="Henrissat B."/>
            <person name="Record E."/>
        </authorList>
    </citation>
    <scope>NUCLEOTIDE SEQUENCE [LARGE SCALE GENOMIC DNA]</scope>
    <source>
        <strain evidence="7">BRFM137</strain>
    </source>
</reference>
<evidence type="ECO:0000256" key="1">
    <source>
        <dbReference type="ARBA" id="ARBA00004141"/>
    </source>
</evidence>
<dbReference type="InterPro" id="IPR005829">
    <property type="entry name" value="Sugar_transporter_CS"/>
</dbReference>
<dbReference type="InterPro" id="IPR036259">
    <property type="entry name" value="MFS_trans_sf"/>
</dbReference>
<evidence type="ECO:0000256" key="3">
    <source>
        <dbReference type="ARBA" id="ARBA00022989"/>
    </source>
</evidence>
<accession>A0A060SRE2</accession>
<evidence type="ECO:0000256" key="4">
    <source>
        <dbReference type="ARBA" id="ARBA00023136"/>
    </source>
</evidence>
<comment type="caution">
    <text evidence="7">The sequence shown here is derived from an EMBL/GenBank/DDBJ whole genome shotgun (WGS) entry which is preliminary data.</text>
</comment>
<dbReference type="PANTHER" id="PTHR23501:SF102">
    <property type="entry name" value="DRUG TRANSPORTER, PUTATIVE (AFU_ORTHOLOGUE AFUA_3G08530)-RELATED"/>
    <property type="match status" value="1"/>
</dbReference>
<evidence type="ECO:0000259" key="6">
    <source>
        <dbReference type="PROSITE" id="PS50850"/>
    </source>
</evidence>
<feature type="transmembrane region" description="Helical" evidence="5">
    <location>
        <begin position="177"/>
        <end position="197"/>
    </location>
</feature>
<evidence type="ECO:0000313" key="8">
    <source>
        <dbReference type="Proteomes" id="UP000029665"/>
    </source>
</evidence>
<keyword evidence="4 5" id="KW-0472">Membrane</keyword>
<feature type="transmembrane region" description="Helical" evidence="5">
    <location>
        <begin position="217"/>
        <end position="238"/>
    </location>
</feature>
<feature type="domain" description="Major facilitator superfamily (MFS) profile" evidence="6">
    <location>
        <begin position="29"/>
        <end position="504"/>
    </location>
</feature>
<feature type="transmembrane region" description="Helical" evidence="5">
    <location>
        <begin position="331"/>
        <end position="354"/>
    </location>
</feature>
<feature type="transmembrane region" description="Helical" evidence="5">
    <location>
        <begin position="245"/>
        <end position="264"/>
    </location>
</feature>
<feature type="transmembrane region" description="Helical" evidence="5">
    <location>
        <begin position="284"/>
        <end position="310"/>
    </location>
</feature>
<dbReference type="AlphaFoldDB" id="A0A060SRE2"/>
<dbReference type="Pfam" id="PF07690">
    <property type="entry name" value="MFS_1"/>
    <property type="match status" value="1"/>
</dbReference>
<name>A0A060SRE2_PYCCI</name>
<feature type="transmembrane region" description="Helical" evidence="5">
    <location>
        <begin position="374"/>
        <end position="395"/>
    </location>
</feature>
<protein>
    <recommendedName>
        <fullName evidence="6">Major facilitator superfamily (MFS) profile domain-containing protein</fullName>
    </recommendedName>
</protein>
<dbReference type="Proteomes" id="UP000029665">
    <property type="component" value="Unassembled WGS sequence"/>
</dbReference>
<feature type="transmembrane region" description="Helical" evidence="5">
    <location>
        <begin position="93"/>
        <end position="112"/>
    </location>
</feature>
<dbReference type="HOGENOM" id="CLU_000960_22_0_1"/>
<dbReference type="InterPro" id="IPR020846">
    <property type="entry name" value="MFS_dom"/>
</dbReference>
<evidence type="ECO:0000256" key="5">
    <source>
        <dbReference type="SAM" id="Phobius"/>
    </source>
</evidence>
<keyword evidence="3 5" id="KW-1133">Transmembrane helix</keyword>
<dbReference type="EMBL" id="CCBP010000430">
    <property type="protein sequence ID" value="CDO76935.1"/>
    <property type="molecule type" value="Genomic_DNA"/>
</dbReference>
<dbReference type="PROSITE" id="PS00216">
    <property type="entry name" value="SUGAR_TRANSPORT_1"/>
    <property type="match status" value="1"/>
</dbReference>
<comment type="subcellular location">
    <subcellularLocation>
        <location evidence="1">Membrane</location>
        <topology evidence="1">Multi-pass membrane protein</topology>
    </subcellularLocation>
</comment>
<sequence length="576" mass="61751">MAPPETTETKTTSSPGTPDTKRGWRFWLIFLALCLSLFLTALDLASVYTALPSIIHDLQGAESFVWVGSAYTLSCSAVLPLSGRLADIFGRRIILLVSIVLFAVGSTVTAVAHTMGTIIIGRSSGAIQVLVAIVTADLIPLKDRGLFQSITGATFSFASAAGPFIAGALAQHATWRWLFYLNLPLCAIAFVVVFLFLHLRKPPVESYKHAFLSLDWIGNTLIIAGAASCIIGLTWAGIQHPWSSAQVIAPLVIGIAGLVGAVLYDAYVASHPVVRTTLGGYIGSFFHILIISSMTFYLSVISLPHAYAILTYRPLPCSPTYFQAAKLAPPLLSGLYIFPSAICISPAAIVQGILVSKTGLLTLLKPGTPVAVTIPFQAIAAIGFGFVYATTFSVLAPLPPTHNAAALSFLLFMRTFSSAWASSISGTIFQNRLHSLLPAEFLARLPPDQDVTYSGIPLIPSLEQPLQNEVRAAFANSIRLVWYICLGLCAVGFVSVAMQEYVPLHTKMDDRFGMKEKRQSRVQEVELGESKNLGVKPAALADGEAPVLLKESEEAPDSQVHIQEIAELPSNIADVA</sequence>
<dbReference type="OrthoDB" id="3437016at2759"/>
<organism evidence="7 8">
    <name type="scientific">Pycnoporus cinnabarinus</name>
    <name type="common">Cinnabar-red polypore</name>
    <name type="synonym">Trametes cinnabarina</name>
    <dbReference type="NCBI Taxonomy" id="5643"/>
    <lineage>
        <taxon>Eukaryota</taxon>
        <taxon>Fungi</taxon>
        <taxon>Dikarya</taxon>
        <taxon>Basidiomycota</taxon>
        <taxon>Agaricomycotina</taxon>
        <taxon>Agaricomycetes</taxon>
        <taxon>Polyporales</taxon>
        <taxon>Polyporaceae</taxon>
        <taxon>Trametes</taxon>
    </lineage>
</organism>
<dbReference type="InterPro" id="IPR011701">
    <property type="entry name" value="MFS"/>
</dbReference>
<dbReference type="GO" id="GO:0005886">
    <property type="term" value="C:plasma membrane"/>
    <property type="evidence" value="ECO:0007669"/>
    <property type="project" value="TreeGrafter"/>
</dbReference>
<evidence type="ECO:0000256" key="2">
    <source>
        <dbReference type="ARBA" id="ARBA00022692"/>
    </source>
</evidence>
<gene>
    <name evidence="7" type="ORF">BN946_scf185006.g17</name>
</gene>
<dbReference type="Gene3D" id="1.20.1250.20">
    <property type="entry name" value="MFS general substrate transporter like domains"/>
    <property type="match status" value="1"/>
</dbReference>
<keyword evidence="2 5" id="KW-0812">Transmembrane</keyword>
<feature type="transmembrane region" description="Helical" evidence="5">
    <location>
        <begin position="26"/>
        <end position="51"/>
    </location>
</feature>
<dbReference type="GO" id="GO:0022857">
    <property type="term" value="F:transmembrane transporter activity"/>
    <property type="evidence" value="ECO:0007669"/>
    <property type="project" value="InterPro"/>
</dbReference>
<feature type="transmembrane region" description="Helical" evidence="5">
    <location>
        <begin position="480"/>
        <end position="498"/>
    </location>
</feature>
<feature type="transmembrane region" description="Helical" evidence="5">
    <location>
        <begin position="145"/>
        <end position="170"/>
    </location>
</feature>
<feature type="transmembrane region" description="Helical" evidence="5">
    <location>
        <begin position="63"/>
        <end position="81"/>
    </location>
</feature>
<dbReference type="PANTHER" id="PTHR23501">
    <property type="entry name" value="MAJOR FACILITATOR SUPERFAMILY"/>
    <property type="match status" value="1"/>
</dbReference>
<dbReference type="SUPFAM" id="SSF103473">
    <property type="entry name" value="MFS general substrate transporter"/>
    <property type="match status" value="1"/>
</dbReference>